<protein>
    <submittedName>
        <fullName evidence="1">Sel1 repeat family protein</fullName>
    </submittedName>
</protein>
<gene>
    <name evidence="1" type="ORF">NOX80_10750</name>
</gene>
<accession>A0ABY5IPA3</accession>
<organism evidence="1 2">
    <name type="scientific">Flavobacterium cerinum</name>
    <dbReference type="NCBI Taxonomy" id="2502784"/>
    <lineage>
        <taxon>Bacteria</taxon>
        <taxon>Pseudomonadati</taxon>
        <taxon>Bacteroidota</taxon>
        <taxon>Flavobacteriia</taxon>
        <taxon>Flavobacteriales</taxon>
        <taxon>Flavobacteriaceae</taxon>
        <taxon>Flavobacterium</taxon>
    </lineage>
</organism>
<name>A0ABY5IPA3_9FLAO</name>
<proteinExistence type="predicted"/>
<dbReference type="PANTHER" id="PTHR43628">
    <property type="entry name" value="ACTIVATOR OF C KINASE PROTEIN 1-RELATED"/>
    <property type="match status" value="1"/>
</dbReference>
<dbReference type="InterPro" id="IPR011990">
    <property type="entry name" value="TPR-like_helical_dom_sf"/>
</dbReference>
<keyword evidence="2" id="KW-1185">Reference proteome</keyword>
<dbReference type="PANTHER" id="PTHR43628:SF1">
    <property type="entry name" value="CHITIN SYNTHASE REGULATORY FACTOR 2-RELATED"/>
    <property type="match status" value="1"/>
</dbReference>
<sequence length="217" mass="25023">MKQIDHEELKAIIKNDAFDKYTNEQIFKDTKYYFESMKSAPFFGEETLGIYVDIYKKLGEKGYSPALYELGLLYYNGEFWLPSDYAVSLEYHQKAAALNNIDAMFELYVYYATGIGTEINPEIATDWNLKAANAGNNRACYNMGTFYATGNNVPLDMEKAVDWYDKASQLGNVRATETLSLMYRYGEGVPQDDAKADAYKEREIELREAFLRRMDKM</sequence>
<evidence type="ECO:0000313" key="1">
    <source>
        <dbReference type="EMBL" id="UUC44111.1"/>
    </source>
</evidence>
<dbReference type="InterPro" id="IPR006597">
    <property type="entry name" value="Sel1-like"/>
</dbReference>
<dbReference type="EMBL" id="CP101751">
    <property type="protein sequence ID" value="UUC44111.1"/>
    <property type="molecule type" value="Genomic_DNA"/>
</dbReference>
<dbReference type="Proteomes" id="UP001059844">
    <property type="component" value="Chromosome"/>
</dbReference>
<dbReference type="SMART" id="SM00671">
    <property type="entry name" value="SEL1"/>
    <property type="match status" value="4"/>
</dbReference>
<reference evidence="1" key="1">
    <citation type="submission" date="2022-07" db="EMBL/GenBank/DDBJ databases">
        <title>Isolation, identification, and degradation of a PFOSA degrading strain from sewage treatment plant.</title>
        <authorList>
            <person name="Zhang L."/>
            <person name="Huo Y."/>
        </authorList>
    </citation>
    <scope>NUCLEOTIDE SEQUENCE</scope>
    <source>
        <strain evidence="1">C1</strain>
    </source>
</reference>
<dbReference type="SUPFAM" id="SSF81901">
    <property type="entry name" value="HCP-like"/>
    <property type="match status" value="1"/>
</dbReference>
<dbReference type="InterPro" id="IPR052945">
    <property type="entry name" value="Mitotic_Regulator"/>
</dbReference>
<evidence type="ECO:0000313" key="2">
    <source>
        <dbReference type="Proteomes" id="UP001059844"/>
    </source>
</evidence>
<dbReference type="Pfam" id="PF08238">
    <property type="entry name" value="Sel1"/>
    <property type="match status" value="4"/>
</dbReference>
<dbReference type="Gene3D" id="1.25.40.10">
    <property type="entry name" value="Tetratricopeptide repeat domain"/>
    <property type="match status" value="1"/>
</dbReference>
<dbReference type="RefSeq" id="WP_256549781.1">
    <property type="nucleotide sequence ID" value="NZ_CP101751.1"/>
</dbReference>